<dbReference type="PROSITE" id="PS00934">
    <property type="entry name" value="GLYOXALASE_I_1"/>
    <property type="match status" value="1"/>
</dbReference>
<evidence type="ECO:0000256" key="1">
    <source>
        <dbReference type="ARBA" id="ARBA00022723"/>
    </source>
</evidence>
<name>A0A0R3M101_9BRAD</name>
<evidence type="ECO:0008006" key="4">
    <source>
        <dbReference type="Google" id="ProtNLM"/>
    </source>
</evidence>
<dbReference type="InterPro" id="IPR018146">
    <property type="entry name" value="Glyoxalase_1_CS"/>
</dbReference>
<comment type="caution">
    <text evidence="2">The sequence shown here is derived from an EMBL/GenBank/DDBJ whole genome shotgun (WGS) entry which is preliminary data.</text>
</comment>
<dbReference type="GO" id="GO:0004462">
    <property type="term" value="F:lactoylglutathione lyase activity"/>
    <property type="evidence" value="ECO:0007669"/>
    <property type="project" value="InterPro"/>
</dbReference>
<keyword evidence="1" id="KW-0479">Metal-binding</keyword>
<dbReference type="EMBL" id="LLXZ01000022">
    <property type="protein sequence ID" value="KRR13724.1"/>
    <property type="molecule type" value="Genomic_DNA"/>
</dbReference>
<evidence type="ECO:0000313" key="2">
    <source>
        <dbReference type="EMBL" id="KRR13724.1"/>
    </source>
</evidence>
<dbReference type="AlphaFoldDB" id="A0A0R3M101"/>
<dbReference type="STRING" id="280332.CQ12_17700"/>
<dbReference type="PANTHER" id="PTHR40280:SF1">
    <property type="entry name" value="VOC DOMAIN-CONTAINING PROTEIN"/>
    <property type="match status" value="1"/>
</dbReference>
<protein>
    <recommendedName>
        <fullName evidence="4">VOC domain-containing protein</fullName>
    </recommendedName>
</protein>
<keyword evidence="3" id="KW-1185">Reference proteome</keyword>
<dbReference type="GO" id="GO:0046872">
    <property type="term" value="F:metal ion binding"/>
    <property type="evidence" value="ECO:0007669"/>
    <property type="project" value="UniProtKB-KW"/>
</dbReference>
<dbReference type="PANTHER" id="PTHR40280">
    <property type="entry name" value="BLR6907 PROTEIN"/>
    <property type="match status" value="1"/>
</dbReference>
<dbReference type="InterPro" id="IPR029068">
    <property type="entry name" value="Glyas_Bleomycin-R_OHBP_Dase"/>
</dbReference>
<dbReference type="Proteomes" id="UP000050863">
    <property type="component" value="Unassembled WGS sequence"/>
</dbReference>
<dbReference type="SUPFAM" id="SSF54593">
    <property type="entry name" value="Glyoxalase/Bleomycin resistance protein/Dihydroxybiphenyl dioxygenase"/>
    <property type="match status" value="1"/>
</dbReference>
<proteinExistence type="predicted"/>
<evidence type="ECO:0000313" key="3">
    <source>
        <dbReference type="Proteomes" id="UP000050863"/>
    </source>
</evidence>
<organism evidence="2 3">
    <name type="scientific">Bradyrhizobium jicamae</name>
    <dbReference type="NCBI Taxonomy" id="280332"/>
    <lineage>
        <taxon>Bacteria</taxon>
        <taxon>Pseudomonadati</taxon>
        <taxon>Pseudomonadota</taxon>
        <taxon>Alphaproteobacteria</taxon>
        <taxon>Hyphomicrobiales</taxon>
        <taxon>Nitrobacteraceae</taxon>
        <taxon>Bradyrhizobium</taxon>
    </lineage>
</organism>
<reference evidence="2 3" key="1">
    <citation type="submission" date="2014-03" db="EMBL/GenBank/DDBJ databases">
        <title>Bradyrhizobium valentinum sp. nov., isolated from effective nodules of Lupinus mariae-josephae, a lupine endemic of basic-lime soils in Eastern Spain.</title>
        <authorList>
            <person name="Duran D."/>
            <person name="Rey L."/>
            <person name="Navarro A."/>
            <person name="Busquets A."/>
            <person name="Imperial J."/>
            <person name="Ruiz-Argueso T."/>
        </authorList>
    </citation>
    <scope>NUCLEOTIDE SEQUENCE [LARGE SCALE GENOMIC DNA]</scope>
    <source>
        <strain evidence="2 3">PAC68</strain>
    </source>
</reference>
<gene>
    <name evidence="2" type="ORF">CQ12_17700</name>
</gene>
<dbReference type="RefSeq" id="WP_057834094.1">
    <property type="nucleotide sequence ID" value="NZ_LLXZ01000022.1"/>
</dbReference>
<dbReference type="OrthoDB" id="7350023at2"/>
<sequence>MMQQFDRAAEDLGNSIHFEHVNVTIPDQRLATLFYVAGLGLTRDPYLMVSDTNMWINVGRSQFHLPHGSAQVLRGHTGIVITGRAALLERLASVAKKLEGTAFAYREHNDHVEAVCPWGNRVRCYEPDAARFGRITLGIPYVEFDVPVGTAKAISAFYPAIMGMQAELANGDGTMARVKVGRNQYLQFRESDRVQPDYDGHHVQIYITDFSGPYRRLGERGLISQEDNQYQYRFRDIVDLDSGRHLFTVEHEVRSATHPMFMRPLVNRNPAETNRTYAPGHEQWAWAMGPDEYDRR</sequence>
<accession>A0A0R3M101</accession>